<name>A0A7X0TYJ5_9ACTN</name>
<feature type="region of interest" description="Disordered" evidence="1">
    <location>
        <begin position="124"/>
        <end position="148"/>
    </location>
</feature>
<reference evidence="2 3" key="1">
    <citation type="submission" date="2020-08" db="EMBL/GenBank/DDBJ databases">
        <title>Sequencing the genomes of 1000 actinobacteria strains.</title>
        <authorList>
            <person name="Klenk H.-P."/>
        </authorList>
    </citation>
    <scope>NUCLEOTIDE SEQUENCE [LARGE SCALE GENOMIC DNA]</scope>
    <source>
        <strain evidence="2 3">DSM 43768</strain>
    </source>
</reference>
<proteinExistence type="predicted"/>
<dbReference type="Proteomes" id="UP000565579">
    <property type="component" value="Unassembled WGS sequence"/>
</dbReference>
<keyword evidence="3" id="KW-1185">Reference proteome</keyword>
<comment type="caution">
    <text evidence="2">The sequence shown here is derived from an EMBL/GenBank/DDBJ whole genome shotgun (WGS) entry which is preliminary data.</text>
</comment>
<accession>A0A7X0TYJ5</accession>
<evidence type="ECO:0000313" key="2">
    <source>
        <dbReference type="EMBL" id="MBB6548596.1"/>
    </source>
</evidence>
<organism evidence="2 3">
    <name type="scientific">Nonomuraea rubra</name>
    <dbReference type="NCBI Taxonomy" id="46180"/>
    <lineage>
        <taxon>Bacteria</taxon>
        <taxon>Bacillati</taxon>
        <taxon>Actinomycetota</taxon>
        <taxon>Actinomycetes</taxon>
        <taxon>Streptosporangiales</taxon>
        <taxon>Streptosporangiaceae</taxon>
        <taxon>Nonomuraea</taxon>
    </lineage>
</organism>
<dbReference type="Gene3D" id="2.60.40.4070">
    <property type="match status" value="1"/>
</dbReference>
<dbReference type="RefSeq" id="WP_185103063.1">
    <property type="nucleotide sequence ID" value="NZ_BAAAXY010000059.1"/>
</dbReference>
<sequence length="231" mass="24767">MPDRSIRLVVPIVVISGVAAAATGAELLYGRPATPPAAAAPAPGEPAAAEERAARTLGLVRVDYRLTRLPQHASNQLAVWIEDEDGGYVRTLFATSYTANGGYVRRPMSLPLWREKASWETATEAEVQSASRPAQESGPHSLYWDGTDRNGRPVPAGTYVYRVEGNLLWENRVLFTGTITLGEAADSSVARAEYLPEAARAEGEMVADVRAAFLPGEPLDPSAVTTYTRGS</sequence>
<dbReference type="Pfam" id="PF10029">
    <property type="entry name" value="DUF2271"/>
    <property type="match status" value="1"/>
</dbReference>
<protein>
    <recommendedName>
        <fullName evidence="4">DUF2271 domain-containing protein</fullName>
    </recommendedName>
</protein>
<gene>
    <name evidence="2" type="ORF">HD593_003391</name>
</gene>
<dbReference type="EMBL" id="JACHMI010000001">
    <property type="protein sequence ID" value="MBB6548596.1"/>
    <property type="molecule type" value="Genomic_DNA"/>
</dbReference>
<dbReference type="InterPro" id="IPR014469">
    <property type="entry name" value="DUF2271"/>
</dbReference>
<evidence type="ECO:0008006" key="4">
    <source>
        <dbReference type="Google" id="ProtNLM"/>
    </source>
</evidence>
<dbReference type="AlphaFoldDB" id="A0A7X0TYJ5"/>
<evidence type="ECO:0000313" key="3">
    <source>
        <dbReference type="Proteomes" id="UP000565579"/>
    </source>
</evidence>
<evidence type="ECO:0000256" key="1">
    <source>
        <dbReference type="SAM" id="MobiDB-lite"/>
    </source>
</evidence>